<keyword evidence="2" id="KW-0217">Developmental protein</keyword>
<dbReference type="PANTHER" id="PTHR47855">
    <property type="entry name" value="OS01G0525701 PROTEIN"/>
    <property type="match status" value="1"/>
</dbReference>
<proteinExistence type="inferred from homology"/>
<evidence type="ECO:0000256" key="5">
    <source>
        <dbReference type="ARBA" id="ARBA00022989"/>
    </source>
</evidence>
<evidence type="ECO:0000256" key="7">
    <source>
        <dbReference type="ARBA" id="ARBA00024340"/>
    </source>
</evidence>
<evidence type="ECO:0000313" key="8">
    <source>
        <dbReference type="EMBL" id="ONH93650.1"/>
    </source>
</evidence>
<keyword evidence="3" id="KW-1003">Cell membrane</keyword>
<dbReference type="Proteomes" id="UP000006882">
    <property type="component" value="Chromosome G8"/>
</dbReference>
<evidence type="ECO:0000256" key="6">
    <source>
        <dbReference type="ARBA" id="ARBA00023136"/>
    </source>
</evidence>
<dbReference type="HOGENOM" id="CLU_2817275_0_0_1"/>
<keyword evidence="4" id="KW-0812">Transmembrane</keyword>
<dbReference type="EMBL" id="CM007658">
    <property type="protein sequence ID" value="ONH93650.1"/>
    <property type="molecule type" value="Genomic_DNA"/>
</dbReference>
<dbReference type="GO" id="GO:0005886">
    <property type="term" value="C:plasma membrane"/>
    <property type="evidence" value="ECO:0007669"/>
    <property type="project" value="UniProtKB-SubCell"/>
</dbReference>
<dbReference type="PANTHER" id="PTHR47855:SF4">
    <property type="entry name" value="DVL FAMILY PROTEIN"/>
    <property type="match status" value="1"/>
</dbReference>
<name>M5VLP9_PRUPE</name>
<dbReference type="eggNOG" id="ENOG502SBNI">
    <property type="taxonomic scope" value="Eukaryota"/>
</dbReference>
<dbReference type="GO" id="GO:0008285">
    <property type="term" value="P:negative regulation of cell population proliferation"/>
    <property type="evidence" value="ECO:0007669"/>
    <property type="project" value="InterPro"/>
</dbReference>
<accession>M5VLP9</accession>
<dbReference type="Pfam" id="PF08137">
    <property type="entry name" value="DVL"/>
    <property type="match status" value="1"/>
</dbReference>
<keyword evidence="6" id="KW-0472">Membrane</keyword>
<sequence length="67" mass="7857">MAPPWGRVDERSLSRAEGMGMAAMAIPTTRSSLKLRPWTRCSKHIREQRARLYIVWRCSVMLLCWHD</sequence>
<protein>
    <submittedName>
        <fullName evidence="8">Uncharacterized protein</fullName>
    </submittedName>
</protein>
<comment type="subcellular location">
    <subcellularLocation>
        <location evidence="1">Cell membrane</location>
        <topology evidence="1">Single-pass membrane protein</topology>
    </subcellularLocation>
</comment>
<reference evidence="8 9" key="1">
    <citation type="journal article" date="2013" name="Nat. Genet.">
        <title>The high-quality draft genome of peach (Prunus persica) identifies unique patterns of genetic diversity, domestication and genome evolution.</title>
        <authorList>
            <consortium name="International Peach Genome Initiative"/>
            <person name="Verde I."/>
            <person name="Abbott A.G."/>
            <person name="Scalabrin S."/>
            <person name="Jung S."/>
            <person name="Shu S."/>
            <person name="Marroni F."/>
            <person name="Zhebentyayeva T."/>
            <person name="Dettori M.T."/>
            <person name="Grimwood J."/>
            <person name="Cattonaro F."/>
            <person name="Zuccolo A."/>
            <person name="Rossini L."/>
            <person name="Jenkins J."/>
            <person name="Vendramin E."/>
            <person name="Meisel L.A."/>
            <person name="Decroocq V."/>
            <person name="Sosinski B."/>
            <person name="Prochnik S."/>
            <person name="Mitros T."/>
            <person name="Policriti A."/>
            <person name="Cipriani G."/>
            <person name="Dondini L."/>
            <person name="Ficklin S."/>
            <person name="Goodstein D.M."/>
            <person name="Xuan P."/>
            <person name="Del Fabbro C."/>
            <person name="Aramini V."/>
            <person name="Copetti D."/>
            <person name="Gonzalez S."/>
            <person name="Horner D.S."/>
            <person name="Falchi R."/>
            <person name="Lucas S."/>
            <person name="Mica E."/>
            <person name="Maldonado J."/>
            <person name="Lazzari B."/>
            <person name="Bielenberg D."/>
            <person name="Pirona R."/>
            <person name="Miculan M."/>
            <person name="Barakat A."/>
            <person name="Testolin R."/>
            <person name="Stella A."/>
            <person name="Tartarini S."/>
            <person name="Tonutti P."/>
            <person name="Arus P."/>
            <person name="Orellana A."/>
            <person name="Wells C."/>
            <person name="Main D."/>
            <person name="Vizzotto G."/>
            <person name="Silva H."/>
            <person name="Salamini F."/>
            <person name="Schmutz J."/>
            <person name="Morgante M."/>
            <person name="Rokhsar D.S."/>
        </authorList>
    </citation>
    <scope>NUCLEOTIDE SEQUENCE [LARGE SCALE GENOMIC DNA]</scope>
    <source>
        <strain evidence="9">cv. Nemared</strain>
    </source>
</reference>
<keyword evidence="5" id="KW-1133">Transmembrane helix</keyword>
<dbReference type="InterPro" id="IPR052153">
    <property type="entry name" value="DVL/RTFL_small_peptides"/>
</dbReference>
<evidence type="ECO:0000256" key="1">
    <source>
        <dbReference type="ARBA" id="ARBA00004162"/>
    </source>
</evidence>
<evidence type="ECO:0000313" key="9">
    <source>
        <dbReference type="Proteomes" id="UP000006882"/>
    </source>
</evidence>
<dbReference type="InterPro" id="IPR012552">
    <property type="entry name" value="DVL"/>
</dbReference>
<comment type="similarity">
    <text evidence="7">Belongs to the DVL/RTFL small polypeptides family.</text>
</comment>
<evidence type="ECO:0000256" key="2">
    <source>
        <dbReference type="ARBA" id="ARBA00022473"/>
    </source>
</evidence>
<dbReference type="Gramene" id="ONH93650">
    <property type="protein sequence ID" value="ONH93650"/>
    <property type="gene ID" value="PRUPE_8G244200"/>
</dbReference>
<organism evidence="8 9">
    <name type="scientific">Prunus persica</name>
    <name type="common">Peach</name>
    <name type="synonym">Amygdalus persica</name>
    <dbReference type="NCBI Taxonomy" id="3760"/>
    <lineage>
        <taxon>Eukaryota</taxon>
        <taxon>Viridiplantae</taxon>
        <taxon>Streptophyta</taxon>
        <taxon>Embryophyta</taxon>
        <taxon>Tracheophyta</taxon>
        <taxon>Spermatophyta</taxon>
        <taxon>Magnoliopsida</taxon>
        <taxon>eudicotyledons</taxon>
        <taxon>Gunneridae</taxon>
        <taxon>Pentapetalae</taxon>
        <taxon>rosids</taxon>
        <taxon>fabids</taxon>
        <taxon>Rosales</taxon>
        <taxon>Rosaceae</taxon>
        <taxon>Amygdaloideae</taxon>
        <taxon>Amygdaleae</taxon>
        <taxon>Prunus</taxon>
    </lineage>
</organism>
<dbReference type="GO" id="GO:0048367">
    <property type="term" value="P:shoot system development"/>
    <property type="evidence" value="ECO:0007669"/>
    <property type="project" value="UniProtKB-ARBA"/>
</dbReference>
<dbReference type="AlphaFoldDB" id="M5VLP9"/>
<evidence type="ECO:0000256" key="4">
    <source>
        <dbReference type="ARBA" id="ARBA00022692"/>
    </source>
</evidence>
<evidence type="ECO:0000256" key="3">
    <source>
        <dbReference type="ARBA" id="ARBA00022475"/>
    </source>
</evidence>
<keyword evidence="9" id="KW-1185">Reference proteome</keyword>
<gene>
    <name evidence="8" type="ORF">PRUPE_8G244200</name>
</gene>